<protein>
    <submittedName>
        <fullName evidence="2">Uncharacterized protein</fullName>
    </submittedName>
</protein>
<feature type="region of interest" description="Disordered" evidence="1">
    <location>
        <begin position="39"/>
        <end position="58"/>
    </location>
</feature>
<gene>
    <name evidence="2" type="ORF">QF025_006205</name>
</gene>
<organism evidence="2 3">
    <name type="scientific">Paraburkholderia graminis</name>
    <dbReference type="NCBI Taxonomy" id="60548"/>
    <lineage>
        <taxon>Bacteria</taxon>
        <taxon>Pseudomonadati</taxon>
        <taxon>Pseudomonadota</taxon>
        <taxon>Betaproteobacteria</taxon>
        <taxon>Burkholderiales</taxon>
        <taxon>Burkholderiaceae</taxon>
        <taxon>Paraburkholderia</taxon>
    </lineage>
</organism>
<sequence length="92" mass="9974">MAARKRLARRAWAACVRECGGVCEAALDARSVAVLQERKGRASHAGPRKVTQATYQRHATLSRRATQRRWLLASCGPTATTVMAPISISAAR</sequence>
<accession>A0ABD5CSG9</accession>
<dbReference type="Proteomes" id="UP001245184">
    <property type="component" value="Unassembled WGS sequence"/>
</dbReference>
<proteinExistence type="predicted"/>
<evidence type="ECO:0000313" key="2">
    <source>
        <dbReference type="EMBL" id="MDR6207485.1"/>
    </source>
</evidence>
<dbReference type="AlphaFoldDB" id="A0ABD5CSG9"/>
<comment type="caution">
    <text evidence="2">The sequence shown here is derived from an EMBL/GenBank/DDBJ whole genome shotgun (WGS) entry which is preliminary data.</text>
</comment>
<evidence type="ECO:0000313" key="3">
    <source>
        <dbReference type="Proteomes" id="UP001245184"/>
    </source>
</evidence>
<dbReference type="EMBL" id="JAVIZN010000002">
    <property type="protein sequence ID" value="MDR6207485.1"/>
    <property type="molecule type" value="Genomic_DNA"/>
</dbReference>
<reference evidence="2 3" key="1">
    <citation type="submission" date="2023-08" db="EMBL/GenBank/DDBJ databases">
        <title>Genome sequencing of plant associated microbes to promote plant fitness in Sorghum bicolor and Oryza sativa.</title>
        <authorList>
            <person name="Coleman-Derr D."/>
        </authorList>
    </citation>
    <scope>NUCLEOTIDE SEQUENCE [LARGE SCALE GENOMIC DNA]</scope>
    <source>
        <strain evidence="2 3">SLBN-33</strain>
    </source>
</reference>
<evidence type="ECO:0000256" key="1">
    <source>
        <dbReference type="SAM" id="MobiDB-lite"/>
    </source>
</evidence>
<name>A0ABD5CSG9_9BURK</name>